<protein>
    <submittedName>
        <fullName evidence="2">Uncharacterized protein</fullName>
    </submittedName>
</protein>
<name>A0AA43R1N1_MYCAR</name>
<evidence type="ECO:0000256" key="1">
    <source>
        <dbReference type="SAM" id="Phobius"/>
    </source>
</evidence>
<dbReference type="RefSeq" id="WP_282459218.1">
    <property type="nucleotide sequence ID" value="NZ_JAPFAR010000147.1"/>
</dbReference>
<dbReference type="Proteomes" id="UP001162175">
    <property type="component" value="Unassembled WGS sequence"/>
</dbReference>
<keyword evidence="1" id="KW-0812">Transmembrane</keyword>
<gene>
    <name evidence="2" type="ORF">DCBHLPFO_00655</name>
</gene>
<evidence type="ECO:0000313" key="2">
    <source>
        <dbReference type="EMBL" id="MDI3349842.1"/>
    </source>
</evidence>
<comment type="caution">
    <text evidence="2">The sequence shown here is derived from an EMBL/GenBank/DDBJ whole genome shotgun (WGS) entry which is preliminary data.</text>
</comment>
<feature type="transmembrane region" description="Helical" evidence="1">
    <location>
        <begin position="102"/>
        <end position="125"/>
    </location>
</feature>
<proteinExistence type="predicted"/>
<accession>A0AA43R1N1</accession>
<evidence type="ECO:0000313" key="3">
    <source>
        <dbReference type="Proteomes" id="UP001162175"/>
    </source>
</evidence>
<keyword evidence="1" id="KW-1133">Transmembrane helix</keyword>
<keyword evidence="1" id="KW-0472">Membrane</keyword>
<dbReference type="AlphaFoldDB" id="A0AA43R1N1"/>
<dbReference type="EMBL" id="JAPFAR010000147">
    <property type="protein sequence ID" value="MDI3349842.1"/>
    <property type="molecule type" value="Genomic_DNA"/>
</dbReference>
<sequence>MKEFKFFQKGTLSDPHMLNLGTRDTSSLLNTTRMRIEDGERAYRFEIRAREESRRMMLEEVPTIRTELKESLYVKGSIKLKPKWWMRVKMFFQGQYYLNEDFIPFTVSILTAISIFIILTIKSILLKW</sequence>
<organism evidence="2 3">
    <name type="scientific">Mycoplasmopsis arginini</name>
    <name type="common">Mycoplasma arginini</name>
    <dbReference type="NCBI Taxonomy" id="2094"/>
    <lineage>
        <taxon>Bacteria</taxon>
        <taxon>Bacillati</taxon>
        <taxon>Mycoplasmatota</taxon>
        <taxon>Mycoplasmoidales</taxon>
        <taxon>Metamycoplasmataceae</taxon>
        <taxon>Mycoplasmopsis</taxon>
    </lineage>
</organism>
<reference evidence="2" key="1">
    <citation type="submission" date="2022-11" db="EMBL/GenBank/DDBJ databases">
        <title>Draft genome of Mycoplasma arginini isolated from fly.</title>
        <authorList>
            <person name="Severgnini M."/>
            <person name="Gioia G."/>
            <person name="Cremonesi P."/>
            <person name="Moroni P."/>
            <person name="Addis M.F."/>
            <person name="Castiglioni B."/>
        </authorList>
    </citation>
    <scope>NUCLEOTIDE SEQUENCE</scope>
    <source>
        <strain evidence="2">QMP CG1-1632</strain>
    </source>
</reference>